<evidence type="ECO:0008006" key="3">
    <source>
        <dbReference type="Google" id="ProtNLM"/>
    </source>
</evidence>
<gene>
    <name evidence="1" type="ORF">CTEN210_01409</name>
</gene>
<sequence length="129" mass="13767">MSHENIQVSRGHSSLSVVSSLSGRSSCSGSITLTGEPYEVVVPTNKSLGLIVKTSSAGPKIVHVKPASPLEDIVEVGDYILSVDSVDARSMSARALSKWLHANNDNESGERTMILMSRPECVINDTDEV</sequence>
<evidence type="ECO:0000313" key="2">
    <source>
        <dbReference type="Proteomes" id="UP001054902"/>
    </source>
</evidence>
<reference evidence="1 2" key="1">
    <citation type="journal article" date="2021" name="Sci. Rep.">
        <title>The genome of the diatom Chaetoceros tenuissimus carries an ancient integrated fragment of an extant virus.</title>
        <authorList>
            <person name="Hongo Y."/>
            <person name="Kimura K."/>
            <person name="Takaki Y."/>
            <person name="Yoshida Y."/>
            <person name="Baba S."/>
            <person name="Kobayashi G."/>
            <person name="Nagasaki K."/>
            <person name="Hano T."/>
            <person name="Tomaru Y."/>
        </authorList>
    </citation>
    <scope>NUCLEOTIDE SEQUENCE [LARGE SCALE GENOMIC DNA]</scope>
    <source>
        <strain evidence="1 2">NIES-3715</strain>
    </source>
</reference>
<protein>
    <recommendedName>
        <fullName evidence="3">PDZ domain-containing protein</fullName>
    </recommendedName>
</protein>
<accession>A0AAD3CFM6</accession>
<comment type="caution">
    <text evidence="1">The sequence shown here is derived from an EMBL/GenBank/DDBJ whole genome shotgun (WGS) entry which is preliminary data.</text>
</comment>
<keyword evidence="2" id="KW-1185">Reference proteome</keyword>
<organism evidence="1 2">
    <name type="scientific">Chaetoceros tenuissimus</name>
    <dbReference type="NCBI Taxonomy" id="426638"/>
    <lineage>
        <taxon>Eukaryota</taxon>
        <taxon>Sar</taxon>
        <taxon>Stramenopiles</taxon>
        <taxon>Ochrophyta</taxon>
        <taxon>Bacillariophyta</taxon>
        <taxon>Coscinodiscophyceae</taxon>
        <taxon>Chaetocerotophycidae</taxon>
        <taxon>Chaetocerotales</taxon>
        <taxon>Chaetocerotaceae</taxon>
        <taxon>Chaetoceros</taxon>
    </lineage>
</organism>
<dbReference type="SUPFAM" id="SSF50156">
    <property type="entry name" value="PDZ domain-like"/>
    <property type="match status" value="1"/>
</dbReference>
<proteinExistence type="predicted"/>
<dbReference type="AlphaFoldDB" id="A0AAD3CFM6"/>
<name>A0AAD3CFM6_9STRA</name>
<dbReference type="Gene3D" id="2.30.42.10">
    <property type="match status" value="1"/>
</dbReference>
<evidence type="ECO:0000313" key="1">
    <source>
        <dbReference type="EMBL" id="GFH44936.1"/>
    </source>
</evidence>
<dbReference type="InterPro" id="IPR036034">
    <property type="entry name" value="PDZ_sf"/>
</dbReference>
<dbReference type="Proteomes" id="UP001054902">
    <property type="component" value="Unassembled WGS sequence"/>
</dbReference>
<dbReference type="EMBL" id="BLLK01000020">
    <property type="protein sequence ID" value="GFH44936.1"/>
    <property type="molecule type" value="Genomic_DNA"/>
</dbReference>